<dbReference type="OrthoDB" id="424368at2"/>
<comment type="caution">
    <text evidence="2">The sequence shown here is derived from an EMBL/GenBank/DDBJ whole genome shotgun (WGS) entry which is preliminary data.</text>
</comment>
<evidence type="ECO:0000313" key="2">
    <source>
        <dbReference type="EMBL" id="KEK23470.1"/>
    </source>
</evidence>
<accession>A0A073KAA2</accession>
<evidence type="ECO:0000259" key="1">
    <source>
        <dbReference type="PROSITE" id="PS51186"/>
    </source>
</evidence>
<protein>
    <submittedName>
        <fullName evidence="2">Acetyltransferase</fullName>
    </submittedName>
</protein>
<evidence type="ECO:0000313" key="3">
    <source>
        <dbReference type="Proteomes" id="UP000027778"/>
    </source>
</evidence>
<feature type="domain" description="N-acetyltransferase" evidence="1">
    <location>
        <begin position="1"/>
        <end position="157"/>
    </location>
</feature>
<dbReference type="EMBL" id="JOTM01000015">
    <property type="protein sequence ID" value="KEK23470.1"/>
    <property type="molecule type" value="Genomic_DNA"/>
</dbReference>
<dbReference type="STRING" id="574375.AZF08_15520"/>
<reference evidence="2 3" key="1">
    <citation type="submission" date="2014-06" db="EMBL/GenBank/DDBJ databases">
        <title>Draft genome sequence of Bacillus gaemokensis JCM 15801 (MCCC 1A00707).</title>
        <authorList>
            <person name="Lai Q."/>
            <person name="Liu Y."/>
            <person name="Shao Z."/>
        </authorList>
    </citation>
    <scope>NUCLEOTIDE SEQUENCE [LARGE SCALE GENOMIC DNA]</scope>
    <source>
        <strain evidence="2 3">JCM 15801</strain>
    </source>
</reference>
<keyword evidence="3" id="KW-1185">Reference proteome</keyword>
<dbReference type="PROSITE" id="PS51186">
    <property type="entry name" value="GNAT"/>
    <property type="match status" value="1"/>
</dbReference>
<proteinExistence type="predicted"/>
<dbReference type="InterPro" id="IPR016181">
    <property type="entry name" value="Acyl_CoA_acyltransferase"/>
</dbReference>
<dbReference type="SUPFAM" id="SSF55729">
    <property type="entry name" value="Acyl-CoA N-acyltransferases (Nat)"/>
    <property type="match status" value="1"/>
</dbReference>
<dbReference type="GO" id="GO:0016747">
    <property type="term" value="F:acyltransferase activity, transferring groups other than amino-acyl groups"/>
    <property type="evidence" value="ECO:0007669"/>
    <property type="project" value="InterPro"/>
</dbReference>
<dbReference type="Gene3D" id="3.40.630.30">
    <property type="match status" value="1"/>
</dbReference>
<dbReference type="InterPro" id="IPR052564">
    <property type="entry name" value="N-acetyltrans/Recomb-assoc"/>
</dbReference>
<keyword evidence="2" id="KW-0808">Transferase</keyword>
<gene>
    <name evidence="2" type="ORF">BAGA_08190</name>
</gene>
<dbReference type="CDD" id="cd04301">
    <property type="entry name" value="NAT_SF"/>
    <property type="match status" value="1"/>
</dbReference>
<name>A0A073KAA2_9BACI</name>
<dbReference type="RefSeq" id="WP_033675465.1">
    <property type="nucleotide sequence ID" value="NZ_JOTM01000015.1"/>
</dbReference>
<dbReference type="PANTHER" id="PTHR43451:SF1">
    <property type="entry name" value="ACETYLTRANSFERASE"/>
    <property type="match status" value="1"/>
</dbReference>
<dbReference type="eggNOG" id="COG0456">
    <property type="taxonomic scope" value="Bacteria"/>
</dbReference>
<dbReference type="Proteomes" id="UP000027778">
    <property type="component" value="Unassembled WGS sequence"/>
</dbReference>
<dbReference type="Pfam" id="PF13673">
    <property type="entry name" value="Acetyltransf_10"/>
    <property type="match status" value="1"/>
</dbReference>
<dbReference type="InterPro" id="IPR000182">
    <property type="entry name" value="GNAT_dom"/>
</dbReference>
<dbReference type="PANTHER" id="PTHR43451">
    <property type="entry name" value="ACETYLTRANSFERASE (GNAT) FAMILY PROTEIN"/>
    <property type="match status" value="1"/>
</dbReference>
<dbReference type="AlphaFoldDB" id="A0A073KAA2"/>
<organism evidence="2 3">
    <name type="scientific">Bacillus gaemokensis</name>
    <dbReference type="NCBI Taxonomy" id="574375"/>
    <lineage>
        <taxon>Bacteria</taxon>
        <taxon>Bacillati</taxon>
        <taxon>Bacillota</taxon>
        <taxon>Bacilli</taxon>
        <taxon>Bacillales</taxon>
        <taxon>Bacillaceae</taxon>
        <taxon>Bacillus</taxon>
        <taxon>Bacillus cereus group</taxon>
    </lineage>
</organism>
<sequence length="157" mass="18456">MNIMKFDRQDTEEIIHLFYDTVHSVNAKDYSESQLDAWAPKEEKQSKVKIWRDSLHQNITYVAKINDMIVGFSDIMHTGYLDRLFVHKGYQGKGIATALIEKIELEARKLNLQEINTNASITAKRFFQRRGYNVVSEQQVERKGITLTNFHMRKEFN</sequence>